<reference evidence="1" key="1">
    <citation type="submission" date="2022-10" db="EMBL/GenBank/DDBJ databases">
        <title>Novel sulphate-reducing endosymbionts in the free-living metamonad Anaeramoeba.</title>
        <authorList>
            <person name="Jerlstrom-Hultqvist J."/>
            <person name="Cepicka I."/>
            <person name="Gallot-Lavallee L."/>
            <person name="Salas-Leiva D."/>
            <person name="Curtis B.A."/>
            <person name="Zahonova K."/>
            <person name="Pipaliya S."/>
            <person name="Dacks J."/>
            <person name="Roger A.J."/>
        </authorList>
    </citation>
    <scope>NUCLEOTIDE SEQUENCE</scope>
    <source>
        <strain evidence="1">BMAN</strain>
    </source>
</reference>
<accession>A0A9Q0LDP7</accession>
<dbReference type="EMBL" id="JAPDFW010000104">
    <property type="protein sequence ID" value="KAJ5069380.1"/>
    <property type="molecule type" value="Genomic_DNA"/>
</dbReference>
<dbReference type="Proteomes" id="UP001149090">
    <property type="component" value="Unassembled WGS sequence"/>
</dbReference>
<evidence type="ECO:0000313" key="2">
    <source>
        <dbReference type="Proteomes" id="UP001149090"/>
    </source>
</evidence>
<proteinExistence type="predicted"/>
<keyword evidence="2" id="KW-1185">Reference proteome</keyword>
<evidence type="ECO:0000313" key="1">
    <source>
        <dbReference type="EMBL" id="KAJ5069380.1"/>
    </source>
</evidence>
<sequence>MFIVHISSNQEETNTFHFSFEKNFEYYYIDDIFQYDFEMNIDLKTTFPGNYLEKVIEENWEKIFELIIPISILKFLNSKKKIEKTKKFFEEMKLSKNKEILMKKIREMIQKGKNGNIKLYEWNINELINEKFEKKRRNESLTSFIQFKFKEKLETIFAILFSNIMINDNFKLFPINQKDTNEIQKLWEKIFKNLKIPHFQNILTYQFNNSNFPFFQYFYSKLFEETKQQEENKIIQEIIEKPIIKWSNQYSKNPKTTAQIFLKAFMSDFTKISFTKEEQKFLEEYIGNISDFIYQFEKMKI</sequence>
<protein>
    <submittedName>
        <fullName evidence="1">Uncharacterized protein</fullName>
    </submittedName>
</protein>
<organism evidence="1 2">
    <name type="scientific">Anaeramoeba ignava</name>
    <name type="common">Anaerobic marine amoeba</name>
    <dbReference type="NCBI Taxonomy" id="1746090"/>
    <lineage>
        <taxon>Eukaryota</taxon>
        <taxon>Metamonada</taxon>
        <taxon>Anaeramoebidae</taxon>
        <taxon>Anaeramoeba</taxon>
    </lineage>
</organism>
<dbReference type="AlphaFoldDB" id="A0A9Q0LDP7"/>
<comment type="caution">
    <text evidence="1">The sequence shown here is derived from an EMBL/GenBank/DDBJ whole genome shotgun (WGS) entry which is preliminary data.</text>
</comment>
<gene>
    <name evidence="1" type="ORF">M0811_11551</name>
</gene>
<name>A0A9Q0LDP7_ANAIG</name>